<evidence type="ECO:0000313" key="2">
    <source>
        <dbReference type="EMBL" id="MDH0756834.1"/>
    </source>
</evidence>
<evidence type="ECO:0000313" key="3">
    <source>
        <dbReference type="Proteomes" id="UP000577346"/>
    </source>
</evidence>
<dbReference type="InterPro" id="IPR036388">
    <property type="entry name" value="WH-like_DNA-bd_sf"/>
</dbReference>
<dbReference type="Proteomes" id="UP001160152">
    <property type="component" value="Unassembled WGS sequence"/>
</dbReference>
<protein>
    <recommendedName>
        <fullName evidence="5">HTH marR-type domain-containing protein</fullName>
    </recommendedName>
</protein>
<dbReference type="InterPro" id="IPR036390">
    <property type="entry name" value="WH_DNA-bd_sf"/>
</dbReference>
<dbReference type="EMBL" id="JACGDA010000036">
    <property type="protein sequence ID" value="MBA6149126.1"/>
    <property type="molecule type" value="Genomic_DNA"/>
</dbReference>
<gene>
    <name evidence="1" type="ORF">H4C15_16660</name>
    <name evidence="2" type="ORF">N5C70_08895</name>
</gene>
<comment type="caution">
    <text evidence="1">The sequence shown here is derived from an EMBL/GenBank/DDBJ whole genome shotgun (WGS) entry which is preliminary data.</text>
</comment>
<dbReference type="RefSeq" id="WP_009683202.1">
    <property type="nucleotide sequence ID" value="NZ_BQHP01000019.1"/>
</dbReference>
<dbReference type="Gene3D" id="1.10.10.10">
    <property type="entry name" value="Winged helix-like DNA-binding domain superfamily/Winged helix DNA-binding domain"/>
    <property type="match status" value="1"/>
</dbReference>
<dbReference type="Proteomes" id="UP000577346">
    <property type="component" value="Unassembled WGS sequence"/>
</dbReference>
<dbReference type="EMBL" id="JAOCBV010000001">
    <property type="protein sequence ID" value="MDH0756834.1"/>
    <property type="molecule type" value="Genomic_DNA"/>
</dbReference>
<sequence>MDSAQITSLVTALEKFHDLDPKMPIRQVIYLLTLAQQKEPVGISEMADLVGVGVAVASRYAASYGRGGRTDAGLGFLVAKEDPNDWRKKQLVFTDTGRKFIENLFESEDKNAHIQEGK</sequence>
<reference evidence="1 3" key="1">
    <citation type="submission" date="2020-07" db="EMBL/GenBank/DDBJ databases">
        <title>Diversity of carbapenemase encoding genes among Pseudomonas putida group clinical isolates in a tertiary Brazilian hospital.</title>
        <authorList>
            <person name="Alberto-Lei F."/>
            <person name="Nodari C.S."/>
            <person name="Streling A.P."/>
            <person name="Paulino J.T."/>
            <person name="Bessa-Neto F.O."/>
            <person name="Cayo R."/>
            <person name="Gales A.C."/>
        </authorList>
    </citation>
    <scope>NUCLEOTIDE SEQUENCE [LARGE SCALE GENOMIC DNA]</scope>
    <source>
        <strain evidence="1 3">11213</strain>
    </source>
</reference>
<organism evidence="1 3">
    <name type="scientific">Pseudomonas juntendi</name>
    <dbReference type="NCBI Taxonomy" id="2666183"/>
    <lineage>
        <taxon>Bacteria</taxon>
        <taxon>Pseudomonadati</taxon>
        <taxon>Pseudomonadota</taxon>
        <taxon>Gammaproteobacteria</taxon>
        <taxon>Pseudomonadales</taxon>
        <taxon>Pseudomonadaceae</taxon>
        <taxon>Pseudomonas</taxon>
    </lineage>
</organism>
<proteinExistence type="predicted"/>
<evidence type="ECO:0000313" key="4">
    <source>
        <dbReference type="Proteomes" id="UP001160152"/>
    </source>
</evidence>
<dbReference type="AlphaFoldDB" id="A0A7W2QZX8"/>
<dbReference type="SUPFAM" id="SSF46785">
    <property type="entry name" value="Winged helix' DNA-binding domain"/>
    <property type="match status" value="1"/>
</dbReference>
<name>A0A7W2QZX8_9PSED</name>
<evidence type="ECO:0000313" key="1">
    <source>
        <dbReference type="EMBL" id="MBA6149126.1"/>
    </source>
</evidence>
<evidence type="ECO:0008006" key="5">
    <source>
        <dbReference type="Google" id="ProtNLM"/>
    </source>
</evidence>
<accession>A0A7W2QZX8</accession>
<reference evidence="2 4" key="2">
    <citation type="submission" date="2022-09" db="EMBL/GenBank/DDBJ databases">
        <title>Intensive care unit water sources are persistently colonized with multi-drug resistant bacteria and are the site of extensive horizontal gene transfer of antibiotic resistance genes.</title>
        <authorList>
            <person name="Diorio-Toth L."/>
        </authorList>
    </citation>
    <scope>NUCLEOTIDE SEQUENCE [LARGE SCALE GENOMIC DNA]</scope>
    <source>
        <strain evidence="2 4">GD03901</strain>
    </source>
</reference>